<dbReference type="AlphaFoldDB" id="A0A1J7C6L3"/>
<feature type="compositionally biased region" description="Low complexity" evidence="1">
    <location>
        <begin position="228"/>
        <end position="258"/>
    </location>
</feature>
<feature type="region of interest" description="Disordered" evidence="1">
    <location>
        <begin position="425"/>
        <end position="447"/>
    </location>
</feature>
<feature type="region of interest" description="Disordered" evidence="1">
    <location>
        <begin position="72"/>
        <end position="106"/>
    </location>
</feature>
<dbReference type="EMBL" id="MLCF01000174">
    <property type="protein sequence ID" value="OIV35266.1"/>
    <property type="molecule type" value="Genomic_DNA"/>
</dbReference>
<accession>A0A1J7C6L3</accession>
<dbReference type="STRING" id="1428644.BIV57_22480"/>
<reference evidence="2 3" key="1">
    <citation type="submission" date="2016-10" db="EMBL/GenBank/DDBJ databases">
        <title>Genome sequence of Streptomyces gilvigriseus MUSC 26.</title>
        <authorList>
            <person name="Lee L.-H."/>
            <person name="Ser H.-L."/>
        </authorList>
    </citation>
    <scope>NUCLEOTIDE SEQUENCE [LARGE SCALE GENOMIC DNA]</scope>
    <source>
        <strain evidence="2 3">MUSC 26</strain>
    </source>
</reference>
<feature type="compositionally biased region" description="Polar residues" evidence="1">
    <location>
        <begin position="86"/>
        <end position="97"/>
    </location>
</feature>
<dbReference type="OrthoDB" id="3470138at2"/>
<protein>
    <submittedName>
        <fullName evidence="2">Uncharacterized protein</fullName>
    </submittedName>
</protein>
<organism evidence="2 3">
    <name type="scientific">Mangrovactinospora gilvigrisea</name>
    <dbReference type="NCBI Taxonomy" id="1428644"/>
    <lineage>
        <taxon>Bacteria</taxon>
        <taxon>Bacillati</taxon>
        <taxon>Actinomycetota</taxon>
        <taxon>Actinomycetes</taxon>
        <taxon>Kitasatosporales</taxon>
        <taxon>Streptomycetaceae</taxon>
        <taxon>Mangrovactinospora</taxon>
    </lineage>
</organism>
<keyword evidence="3" id="KW-1185">Reference proteome</keyword>
<proteinExistence type="predicted"/>
<gene>
    <name evidence="2" type="ORF">BIV57_22480</name>
</gene>
<evidence type="ECO:0000256" key="1">
    <source>
        <dbReference type="SAM" id="MobiDB-lite"/>
    </source>
</evidence>
<dbReference type="Proteomes" id="UP000243342">
    <property type="component" value="Unassembled WGS sequence"/>
</dbReference>
<feature type="region of interest" description="Disordered" evidence="1">
    <location>
        <begin position="220"/>
        <end position="261"/>
    </location>
</feature>
<evidence type="ECO:0000313" key="2">
    <source>
        <dbReference type="EMBL" id="OIV35266.1"/>
    </source>
</evidence>
<evidence type="ECO:0000313" key="3">
    <source>
        <dbReference type="Proteomes" id="UP000243342"/>
    </source>
</evidence>
<comment type="caution">
    <text evidence="2">The sequence shown here is derived from an EMBL/GenBank/DDBJ whole genome shotgun (WGS) entry which is preliminary data.</text>
</comment>
<name>A0A1J7C6L3_9ACTN</name>
<sequence length="447" mass="44327">MITGVGIGLAAACAVGAAAIWGPLGGVLPDGGRSGSRGGGAGGEAAALDSAASDLKAAADRLATVRATAYSGTFSNTEDGPGHLDLTSTPSGLSSGRMTEAGAANAQAHPRTLGLLAPEPGKVFVKGDRGFWEDEGLQTGTKLTAYSDHWVKAPFLLSGQTQLVRSLAPGSVAAAMRQDAAARRVRPAVAATVDGVPVRRIATPDGMFDVTASAPHRLVRISTGGGTSSASPKPSAPGATAPSTPAPSDSSSAAPVAARQADDVTPVASALPAGLELRVSETSPSAAAGFRNGYLAGVGTLGGSVDTDVSFSIPGKVALEPCTTNGCTASATVKNADHRGKGAGQVSAMVTVRVTLDGRTVRTCSIPRTMPPNSSTQVSCVASYTIPASANATTHRVQAEVSAVARGATDSQISGYRSEFAQEWAHPGSIAASPRPTPGSTAPGAGA</sequence>